<keyword evidence="5" id="KW-1185">Reference proteome</keyword>
<dbReference type="SUPFAM" id="SSF55469">
    <property type="entry name" value="FMN-dependent nitroreductase-like"/>
    <property type="match status" value="1"/>
</dbReference>
<dbReference type="Proteomes" id="UP000323144">
    <property type="component" value="Chromosome"/>
</dbReference>
<dbReference type="InterPro" id="IPR029479">
    <property type="entry name" value="Nitroreductase"/>
</dbReference>
<dbReference type="PANTHER" id="PTHR43673:SF10">
    <property type="entry name" value="NADH DEHYDROGENASE_NAD(P)H NITROREDUCTASE XCC3605-RELATED"/>
    <property type="match status" value="1"/>
</dbReference>
<dbReference type="RefSeq" id="WP_166507842.1">
    <property type="nucleotide sequence ID" value="NZ_CP043026.1"/>
</dbReference>
<evidence type="ECO:0000313" key="5">
    <source>
        <dbReference type="Proteomes" id="UP000323144"/>
    </source>
</evidence>
<organism evidence="4 5">
    <name type="scientific">Spiroplasma chinense</name>
    <dbReference type="NCBI Taxonomy" id="216932"/>
    <lineage>
        <taxon>Bacteria</taxon>
        <taxon>Bacillati</taxon>
        <taxon>Mycoplasmatota</taxon>
        <taxon>Mollicutes</taxon>
        <taxon>Entomoplasmatales</taxon>
        <taxon>Spiroplasmataceae</taxon>
        <taxon>Spiroplasma</taxon>
    </lineage>
</organism>
<evidence type="ECO:0000256" key="2">
    <source>
        <dbReference type="ARBA" id="ARBA00023002"/>
    </source>
</evidence>
<accession>A0A5B9Y5B5</accession>
<evidence type="ECO:0000259" key="3">
    <source>
        <dbReference type="Pfam" id="PF00881"/>
    </source>
</evidence>
<dbReference type="PANTHER" id="PTHR43673">
    <property type="entry name" value="NAD(P)H NITROREDUCTASE YDGI-RELATED"/>
    <property type="match status" value="1"/>
</dbReference>
<sequence length="215" mass="24135">MSKSLELLKERRSAKRFVSDFEVSDAQITEILESARFAPSSFGMEPFKLAYISNKDIRNELLEPWWNQPGVNTASGLLVWMTPLEETIEKEIIPSQNERNIPEEFKDIREQMTGGLHAALAAHGISHDEWASRGAYISLGTVLGTAQELGIDLCPSEGFDPKAVGEVLAKHDIMDNKKWKVAVGAFVGKVDTNQDFHHFFSKTRKPADESYKIVK</sequence>
<dbReference type="Pfam" id="PF00881">
    <property type="entry name" value="Nitroreductase"/>
    <property type="match status" value="1"/>
</dbReference>
<dbReference type="Gene3D" id="3.40.109.10">
    <property type="entry name" value="NADH Oxidase"/>
    <property type="match status" value="1"/>
</dbReference>
<dbReference type="GO" id="GO:0016491">
    <property type="term" value="F:oxidoreductase activity"/>
    <property type="evidence" value="ECO:0007669"/>
    <property type="project" value="UniProtKB-KW"/>
</dbReference>
<dbReference type="AlphaFoldDB" id="A0A5B9Y5B5"/>
<name>A0A5B9Y5B5_9MOLU</name>
<reference evidence="4 5" key="1">
    <citation type="submission" date="2019-08" db="EMBL/GenBank/DDBJ databases">
        <title>Complete genome sequence of Spiroplasma chinense CCH (DSM 19755).</title>
        <authorList>
            <person name="Shen H.-Y."/>
            <person name="Lin Y.-C."/>
            <person name="Chou L."/>
            <person name="Kuo C.-H."/>
        </authorList>
    </citation>
    <scope>NUCLEOTIDE SEQUENCE [LARGE SCALE GENOMIC DNA]</scope>
    <source>
        <strain evidence="4 5">CCH</strain>
    </source>
</reference>
<feature type="domain" description="Nitroreductase" evidence="3">
    <location>
        <begin position="8"/>
        <end position="168"/>
    </location>
</feature>
<dbReference type="InterPro" id="IPR000415">
    <property type="entry name" value="Nitroreductase-like"/>
</dbReference>
<evidence type="ECO:0000256" key="1">
    <source>
        <dbReference type="ARBA" id="ARBA00007118"/>
    </source>
</evidence>
<protein>
    <submittedName>
        <fullName evidence="4">Nitroreductase</fullName>
    </submittedName>
</protein>
<dbReference type="EMBL" id="CP043026">
    <property type="protein sequence ID" value="QEH61447.1"/>
    <property type="molecule type" value="Genomic_DNA"/>
</dbReference>
<keyword evidence="2" id="KW-0560">Oxidoreductase</keyword>
<dbReference type="KEGG" id="schi:SCHIN_v1c02500"/>
<proteinExistence type="inferred from homology"/>
<gene>
    <name evidence="4" type="ORF">SCHIN_v1c02500</name>
</gene>
<comment type="similarity">
    <text evidence="1">Belongs to the nitroreductase family.</text>
</comment>
<evidence type="ECO:0000313" key="4">
    <source>
        <dbReference type="EMBL" id="QEH61447.1"/>
    </source>
</evidence>